<evidence type="ECO:0000313" key="2">
    <source>
        <dbReference type="Proteomes" id="UP000276953"/>
    </source>
</evidence>
<organism evidence="1 2">
    <name type="scientific">Chryseobacterium arthrosphaerae</name>
    <dbReference type="NCBI Taxonomy" id="651561"/>
    <lineage>
        <taxon>Bacteria</taxon>
        <taxon>Pseudomonadati</taxon>
        <taxon>Bacteroidota</taxon>
        <taxon>Flavobacteriia</taxon>
        <taxon>Flavobacteriales</taxon>
        <taxon>Weeksellaceae</taxon>
        <taxon>Chryseobacterium group</taxon>
        <taxon>Chryseobacterium</taxon>
    </lineage>
</organism>
<gene>
    <name evidence="1" type="ORF">EJ377_01225</name>
</gene>
<name>A0A3S0PRR7_9FLAO</name>
<reference evidence="1 2" key="1">
    <citation type="submission" date="2018-12" db="EMBL/GenBank/DDBJ databases">
        <title>Draft Genome Sequence of Chryseobacterium arthrosphaerae strain ED882-96 Isolated from the Blood of a Patient with Liver Cirrhosis in Taiwan.</title>
        <authorList>
            <person name="Lin J.-N."/>
            <person name="Lai C.-H."/>
            <person name="Yang C.-H."/>
            <person name="Huang Y.-H."/>
        </authorList>
    </citation>
    <scope>NUCLEOTIDE SEQUENCE [LARGE SCALE GENOMIC DNA]</scope>
    <source>
        <strain evidence="1 2">ED882-96</strain>
    </source>
</reference>
<dbReference type="EMBL" id="RYFC01000001">
    <property type="protein sequence ID" value="RTZ49337.1"/>
    <property type="molecule type" value="Genomic_DNA"/>
</dbReference>
<proteinExistence type="predicted"/>
<dbReference type="Proteomes" id="UP000276953">
    <property type="component" value="Unassembled WGS sequence"/>
</dbReference>
<protein>
    <recommendedName>
        <fullName evidence="3">HTH araC/xylS-type domain-containing protein</fullName>
    </recommendedName>
</protein>
<dbReference type="Gene3D" id="1.10.10.60">
    <property type="entry name" value="Homeodomain-like"/>
    <property type="match status" value="1"/>
</dbReference>
<comment type="caution">
    <text evidence="1">The sequence shown here is derived from an EMBL/GenBank/DDBJ whole genome shotgun (WGS) entry which is preliminary data.</text>
</comment>
<dbReference type="AlphaFoldDB" id="A0A3S0PRR7"/>
<accession>A0A3S0PRR7</accession>
<sequence length="83" mass="9779">MKRPQWTDCADSEILDELSVTQDYRILNAGKYYLQTQVEDNERINLIFNYVKDHFKEAITLEEMADLANMKVPSFVATLKNYQ</sequence>
<evidence type="ECO:0000313" key="1">
    <source>
        <dbReference type="EMBL" id="RTZ49337.1"/>
    </source>
</evidence>
<evidence type="ECO:0008006" key="3">
    <source>
        <dbReference type="Google" id="ProtNLM"/>
    </source>
</evidence>